<name>A0A225AW23_TALAT</name>
<comment type="caution">
    <text evidence="5">The sequence shown here is derived from an EMBL/GenBank/DDBJ whole genome shotgun (WGS) entry which is preliminary data.</text>
</comment>
<feature type="coiled-coil region" evidence="3">
    <location>
        <begin position="87"/>
        <end position="142"/>
    </location>
</feature>
<organism evidence="5 6">
    <name type="scientific">Talaromyces atroroseus</name>
    <dbReference type="NCBI Taxonomy" id="1441469"/>
    <lineage>
        <taxon>Eukaryota</taxon>
        <taxon>Fungi</taxon>
        <taxon>Dikarya</taxon>
        <taxon>Ascomycota</taxon>
        <taxon>Pezizomycotina</taxon>
        <taxon>Eurotiomycetes</taxon>
        <taxon>Eurotiomycetidae</taxon>
        <taxon>Eurotiales</taxon>
        <taxon>Trichocomaceae</taxon>
        <taxon>Talaromyces</taxon>
        <taxon>Talaromyces sect. Trachyspermi</taxon>
    </lineage>
</organism>
<evidence type="ECO:0000313" key="5">
    <source>
        <dbReference type="EMBL" id="OKL58635.1"/>
    </source>
</evidence>
<protein>
    <recommendedName>
        <fullName evidence="7">NIMA interactive protein</fullName>
    </recommendedName>
</protein>
<dbReference type="OrthoDB" id="312015at2759"/>
<evidence type="ECO:0000256" key="1">
    <source>
        <dbReference type="ARBA" id="ARBA00009291"/>
    </source>
</evidence>
<dbReference type="InterPro" id="IPR021622">
    <property type="entry name" value="Afadin/alpha-actinin-bd"/>
</dbReference>
<keyword evidence="6" id="KW-1185">Reference proteome</keyword>
<dbReference type="AlphaFoldDB" id="A0A225AW23"/>
<dbReference type="GeneID" id="31005945"/>
<dbReference type="EMBL" id="LFMY01000009">
    <property type="protein sequence ID" value="OKL58635.1"/>
    <property type="molecule type" value="Genomic_DNA"/>
</dbReference>
<gene>
    <name evidence="5" type="ORF">UA08_06189</name>
</gene>
<evidence type="ECO:0000256" key="2">
    <source>
        <dbReference type="ARBA" id="ARBA00023054"/>
    </source>
</evidence>
<sequence>MESQNLQAASNYINNLLLARGLLKNGKPINFAQPDDGEQGADATMAKIINLVNDLVLRRDREAEHRENLASTIQNLRVTESQQAGDIERLKSKNAELKRSVALAEGQQRVLKQNLSSAESTVRQLKEQSQKLKATVQQVRAQCANDIRKRDMELQKLKTHLSERQRGKREGLGVTTININRTADIAPRNPEPDISNPGYNLKQETTEFLTQLCQNLSDENDSLINLSRTTIETLRELQGISDSSDGDASAFSKSSQLYNQGGAVSAVPTNIVDLSAEMDTVLDHLRTLLTNPSFVPLEEVELRDEEIQRLREGWERMEVRWKQAVAMMDGWHKRISDGGDSVDIDELRKGMSLDSALGRSITEANEESPVYGDDDNGPEDMQEDDQEKEEEEEEEDAAEPQAKIPKSALSKPPIRALGERNSNRKSKSNRKVSFYDGGMDTEATESNEHTEHDEKDETVSVKAHTSEAVTQRSSRRPPSQIVKRKSHLSIKDKLAAVEAEAKEAADDAAVQDSKKRSRTKRDIVPARGKGRRRSTLTNDELDQLLGASK</sequence>
<evidence type="ECO:0000313" key="6">
    <source>
        <dbReference type="Proteomes" id="UP000214365"/>
    </source>
</evidence>
<feature type="compositionally biased region" description="Acidic residues" evidence="4">
    <location>
        <begin position="372"/>
        <end position="398"/>
    </location>
</feature>
<evidence type="ECO:0008006" key="7">
    <source>
        <dbReference type="Google" id="ProtNLM"/>
    </source>
</evidence>
<comment type="similarity">
    <text evidence="1">Belongs to the ADIP family.</text>
</comment>
<reference evidence="5 6" key="1">
    <citation type="submission" date="2015-06" db="EMBL/GenBank/DDBJ databases">
        <title>Talaromyces atroroseus IBT 11181 draft genome.</title>
        <authorList>
            <person name="Rasmussen K.B."/>
            <person name="Rasmussen S."/>
            <person name="Petersen B."/>
            <person name="Sicheritz-Ponten T."/>
            <person name="Mortensen U.H."/>
            <person name="Thrane U."/>
        </authorList>
    </citation>
    <scope>NUCLEOTIDE SEQUENCE [LARGE SCALE GENOMIC DNA]</scope>
    <source>
        <strain evidence="5 6">IBT 11181</strain>
    </source>
</reference>
<evidence type="ECO:0000256" key="4">
    <source>
        <dbReference type="SAM" id="MobiDB-lite"/>
    </source>
</evidence>
<dbReference type="Pfam" id="PF11559">
    <property type="entry name" value="ADIP"/>
    <property type="match status" value="1"/>
</dbReference>
<feature type="region of interest" description="Disordered" evidence="4">
    <location>
        <begin position="358"/>
        <end position="549"/>
    </location>
</feature>
<proteinExistence type="inferred from homology"/>
<keyword evidence="2 3" id="KW-0175">Coiled coil</keyword>
<feature type="compositionally biased region" description="Basic and acidic residues" evidence="4">
    <location>
        <begin position="446"/>
        <end position="459"/>
    </location>
</feature>
<dbReference type="STRING" id="1441469.A0A225AW23"/>
<dbReference type="Proteomes" id="UP000214365">
    <property type="component" value="Unassembled WGS sequence"/>
</dbReference>
<evidence type="ECO:0000256" key="3">
    <source>
        <dbReference type="SAM" id="Coils"/>
    </source>
</evidence>
<dbReference type="RefSeq" id="XP_020118756.1">
    <property type="nucleotide sequence ID" value="XM_020268485.1"/>
</dbReference>
<accession>A0A225AW23</accession>
<feature type="compositionally biased region" description="Basic and acidic residues" evidence="4">
    <location>
        <begin position="489"/>
        <end position="505"/>
    </location>
</feature>